<name>A0A817APV6_BRANA</name>
<dbReference type="Proteomes" id="UP001295469">
    <property type="component" value="Chromosome A04"/>
</dbReference>
<reference evidence="1" key="1">
    <citation type="submission" date="2021-01" db="EMBL/GenBank/DDBJ databases">
        <authorList>
            <consortium name="Genoscope - CEA"/>
            <person name="William W."/>
        </authorList>
    </citation>
    <scope>NUCLEOTIDE SEQUENCE</scope>
</reference>
<dbReference type="AlphaFoldDB" id="A0A817APV6"/>
<evidence type="ECO:0000313" key="1">
    <source>
        <dbReference type="EMBL" id="CAF2292452.1"/>
    </source>
</evidence>
<dbReference type="EMBL" id="HG994358">
    <property type="protein sequence ID" value="CAF2292452.1"/>
    <property type="molecule type" value="Genomic_DNA"/>
</dbReference>
<sequence>KEGSCSDYFFGLVISSRNLGTERRRIDTNTIIINMIE</sequence>
<feature type="non-terminal residue" evidence="1">
    <location>
        <position position="1"/>
    </location>
</feature>
<accession>A0A817APV6</accession>
<gene>
    <name evidence="1" type="ORF">DARMORV10_A04P27730.1</name>
</gene>
<proteinExistence type="predicted"/>
<protein>
    <submittedName>
        <fullName evidence="1">(rape) hypothetical protein</fullName>
    </submittedName>
</protein>
<organism evidence="1">
    <name type="scientific">Brassica napus</name>
    <name type="common">Rape</name>
    <dbReference type="NCBI Taxonomy" id="3708"/>
    <lineage>
        <taxon>Eukaryota</taxon>
        <taxon>Viridiplantae</taxon>
        <taxon>Streptophyta</taxon>
        <taxon>Embryophyta</taxon>
        <taxon>Tracheophyta</taxon>
        <taxon>Spermatophyta</taxon>
        <taxon>Magnoliopsida</taxon>
        <taxon>eudicotyledons</taxon>
        <taxon>Gunneridae</taxon>
        <taxon>Pentapetalae</taxon>
        <taxon>rosids</taxon>
        <taxon>malvids</taxon>
        <taxon>Brassicales</taxon>
        <taxon>Brassicaceae</taxon>
        <taxon>Brassiceae</taxon>
        <taxon>Brassica</taxon>
    </lineage>
</organism>